<dbReference type="Proteomes" id="UP000054248">
    <property type="component" value="Unassembled WGS sequence"/>
</dbReference>
<reference evidence="1 2" key="1">
    <citation type="submission" date="2014-04" db="EMBL/GenBank/DDBJ databases">
        <authorList>
            <consortium name="DOE Joint Genome Institute"/>
            <person name="Kuo A."/>
            <person name="Girlanda M."/>
            <person name="Perotto S."/>
            <person name="Kohler A."/>
            <person name="Nagy L.G."/>
            <person name="Floudas D."/>
            <person name="Copeland A."/>
            <person name="Barry K.W."/>
            <person name="Cichocki N."/>
            <person name="Veneault-Fourrey C."/>
            <person name="LaButti K."/>
            <person name="Lindquist E.A."/>
            <person name="Lipzen A."/>
            <person name="Lundell T."/>
            <person name="Morin E."/>
            <person name="Murat C."/>
            <person name="Sun H."/>
            <person name="Tunlid A."/>
            <person name="Henrissat B."/>
            <person name="Grigoriev I.V."/>
            <person name="Hibbett D.S."/>
            <person name="Martin F."/>
            <person name="Nordberg H.P."/>
            <person name="Cantor M.N."/>
            <person name="Hua S.X."/>
        </authorList>
    </citation>
    <scope>NUCLEOTIDE SEQUENCE [LARGE SCALE GENOMIC DNA]</scope>
    <source>
        <strain evidence="1 2">MUT 4182</strain>
    </source>
</reference>
<protein>
    <submittedName>
        <fullName evidence="1">Uncharacterized protein</fullName>
    </submittedName>
</protein>
<organism evidence="1 2">
    <name type="scientific">Tulasnella calospora MUT 4182</name>
    <dbReference type="NCBI Taxonomy" id="1051891"/>
    <lineage>
        <taxon>Eukaryota</taxon>
        <taxon>Fungi</taxon>
        <taxon>Dikarya</taxon>
        <taxon>Basidiomycota</taxon>
        <taxon>Agaricomycotina</taxon>
        <taxon>Agaricomycetes</taxon>
        <taxon>Cantharellales</taxon>
        <taxon>Tulasnellaceae</taxon>
        <taxon>Tulasnella</taxon>
    </lineage>
</organism>
<gene>
    <name evidence="1" type="ORF">M407DRAFT_23435</name>
</gene>
<dbReference type="EMBL" id="KN823011">
    <property type="protein sequence ID" value="KIO27251.1"/>
    <property type="molecule type" value="Genomic_DNA"/>
</dbReference>
<evidence type="ECO:0000313" key="1">
    <source>
        <dbReference type="EMBL" id="KIO27251.1"/>
    </source>
</evidence>
<accession>A0A0C3QJG9</accession>
<name>A0A0C3QJG9_9AGAM</name>
<evidence type="ECO:0000313" key="2">
    <source>
        <dbReference type="Proteomes" id="UP000054248"/>
    </source>
</evidence>
<proteinExistence type="predicted"/>
<dbReference type="HOGENOM" id="CLU_054821_1_0_1"/>
<sequence length="176" mass="19954">MAKDFTTLTSSEMYPIFIQETKAALLVARVWKHANIDVKAPKQTSPPPDRLDGKRAHEAWTILSTTHVTETANRQYQLYQELAKTRQQPNEALPAYLQQIQQAADRLSASLASGTTADNIISMLTTFLTISNLEPTKENESFKLNHLWFTGKVDSATIAESFRTEQMRRCHDPDEM</sequence>
<keyword evidence="2" id="KW-1185">Reference proteome</keyword>
<dbReference type="AlphaFoldDB" id="A0A0C3QJG9"/>
<reference evidence="2" key="2">
    <citation type="submission" date="2015-01" db="EMBL/GenBank/DDBJ databases">
        <title>Evolutionary Origins and Diversification of the Mycorrhizal Mutualists.</title>
        <authorList>
            <consortium name="DOE Joint Genome Institute"/>
            <consortium name="Mycorrhizal Genomics Consortium"/>
            <person name="Kohler A."/>
            <person name="Kuo A."/>
            <person name="Nagy L.G."/>
            <person name="Floudas D."/>
            <person name="Copeland A."/>
            <person name="Barry K.W."/>
            <person name="Cichocki N."/>
            <person name="Veneault-Fourrey C."/>
            <person name="LaButti K."/>
            <person name="Lindquist E.A."/>
            <person name="Lipzen A."/>
            <person name="Lundell T."/>
            <person name="Morin E."/>
            <person name="Murat C."/>
            <person name="Riley R."/>
            <person name="Ohm R."/>
            <person name="Sun H."/>
            <person name="Tunlid A."/>
            <person name="Henrissat B."/>
            <person name="Grigoriev I.V."/>
            <person name="Hibbett D.S."/>
            <person name="Martin F."/>
        </authorList>
    </citation>
    <scope>NUCLEOTIDE SEQUENCE [LARGE SCALE GENOMIC DNA]</scope>
    <source>
        <strain evidence="2">MUT 4182</strain>
    </source>
</reference>